<reference evidence="2 3" key="2">
    <citation type="submission" date="2023-11" db="EMBL/GenBank/DDBJ databases">
        <authorList>
            <person name="Lara A.C."/>
            <person name="Chronakova A."/>
        </authorList>
    </citation>
    <scope>NUCLEOTIDE SEQUENCE [LARGE SCALE GENOMIC DNA]</scope>
    <source>
        <strain evidence="2 3">BCCO 10_0856</strain>
    </source>
</reference>
<dbReference type="Proteomes" id="UP001285521">
    <property type="component" value="Unassembled WGS sequence"/>
</dbReference>
<dbReference type="Gene3D" id="3.40.50.10140">
    <property type="entry name" value="Toll/interleukin-1 receptor homology (TIR) domain"/>
    <property type="match status" value="1"/>
</dbReference>
<dbReference type="InterPro" id="IPR035897">
    <property type="entry name" value="Toll_tir_struct_dom_sf"/>
</dbReference>
<gene>
    <name evidence="2" type="ORF">SK803_36530</name>
</gene>
<dbReference type="Pfam" id="PF13676">
    <property type="entry name" value="TIR_2"/>
    <property type="match status" value="1"/>
</dbReference>
<comment type="caution">
    <text evidence="2">The sequence shown here is derived from an EMBL/GenBank/DDBJ whole genome shotgun (WGS) entry which is preliminary data.</text>
</comment>
<organism evidence="2 3">
    <name type="scientific">Lentzea miocenica</name>
    <dbReference type="NCBI Taxonomy" id="3095431"/>
    <lineage>
        <taxon>Bacteria</taxon>
        <taxon>Bacillati</taxon>
        <taxon>Actinomycetota</taxon>
        <taxon>Actinomycetes</taxon>
        <taxon>Pseudonocardiales</taxon>
        <taxon>Pseudonocardiaceae</taxon>
        <taxon>Lentzea</taxon>
    </lineage>
</organism>
<proteinExistence type="predicted"/>
<evidence type="ECO:0000313" key="3">
    <source>
        <dbReference type="Proteomes" id="UP001285521"/>
    </source>
</evidence>
<evidence type="ECO:0000259" key="1">
    <source>
        <dbReference type="Pfam" id="PF13676"/>
    </source>
</evidence>
<accession>A0ABU4TCW9</accession>
<feature type="domain" description="TIR" evidence="1">
    <location>
        <begin position="11"/>
        <end position="111"/>
    </location>
</feature>
<sequence>MSGGRKPLVRVFLSVARLDEAVARRLWERLAVATAVDRVYEFELWRFDQALLVGDDWDACIREALAASDVGVLALSDAFLGSDYITGVELPALVDVPGKHAVPLALRQISPHADMRGLEHKQIYGHQRPFETVRGQAAQTAWVHDLVNQIHRVLARASQSEGAR</sequence>
<dbReference type="RefSeq" id="WP_319970758.1">
    <property type="nucleotide sequence ID" value="NZ_JAXAVW010000038.1"/>
</dbReference>
<name>A0ABU4TCW9_9PSEU</name>
<keyword evidence="3" id="KW-1185">Reference proteome</keyword>
<dbReference type="EMBL" id="JAXAVW010000038">
    <property type="protein sequence ID" value="MDX8035738.1"/>
    <property type="molecule type" value="Genomic_DNA"/>
</dbReference>
<dbReference type="SUPFAM" id="SSF52200">
    <property type="entry name" value="Toll/Interleukin receptor TIR domain"/>
    <property type="match status" value="1"/>
</dbReference>
<evidence type="ECO:0000313" key="2">
    <source>
        <dbReference type="EMBL" id="MDX8035738.1"/>
    </source>
</evidence>
<protein>
    <submittedName>
        <fullName evidence="2">TIR domain-containing protein</fullName>
    </submittedName>
</protein>
<dbReference type="InterPro" id="IPR000157">
    <property type="entry name" value="TIR_dom"/>
</dbReference>
<reference evidence="2 3" key="1">
    <citation type="submission" date="2023-11" db="EMBL/GenBank/DDBJ databases">
        <title>Lentzea sokolovensis, sp. nov., Lentzea kristufkii, sp. nov., and Lentzea miocenensis, sp. nov., rare actinobacteria from Sokolov Coal Basin, Miocene lacustrine sediment, Czech Republic.</title>
        <authorList>
            <person name="Lara A."/>
            <person name="Kotroba L."/>
            <person name="Nouioui I."/>
            <person name="Neumann-Schaal M."/>
            <person name="Mast Y."/>
            <person name="Chronakova A."/>
        </authorList>
    </citation>
    <scope>NUCLEOTIDE SEQUENCE [LARGE SCALE GENOMIC DNA]</scope>
    <source>
        <strain evidence="2 3">BCCO 10_0856</strain>
    </source>
</reference>